<dbReference type="InterPro" id="IPR006603">
    <property type="entry name" value="PQ-loop_rpt"/>
</dbReference>
<evidence type="ECO:0000256" key="1">
    <source>
        <dbReference type="ARBA" id="ARBA00004141"/>
    </source>
</evidence>
<evidence type="ECO:0000256" key="5">
    <source>
        <dbReference type="ARBA" id="ARBA00038039"/>
    </source>
</evidence>
<dbReference type="Gene3D" id="1.20.1280.290">
    <property type="match status" value="2"/>
</dbReference>
<dbReference type="PANTHER" id="PTHR16201:SF34">
    <property type="entry name" value="LYSOSOMAL AMINO ACID TRANSPORTER 1"/>
    <property type="match status" value="1"/>
</dbReference>
<sequence>MLPISSSPLVDPTPIDNNCTQGIQWIWIVFRQCAVTPKEITAVSFGLISACIWIVFAFPQIVENCRKGIPDQALSPIMLICFLMGDAINLLGCIFVHQLPLQVIMAGIGVTSDFVQISQFLYYKFIHKRMLRNLPNPIEVTPSDDAVGSGQVATRSSSTVALCLTFGVVCFFSPILSTLESDANPEFSHSSSSFITRQLLSAVTTSTPKPIPDSLFPTSGLLIGFILGWISTSIYLSSRVSQILKNWRRGSTEGLSPITFILAICGNTSYTLQLLLTSLDRVFIIRSLPWIFGAICCVLLDLFICSQMYHFRRRHYIPLQEESVVEPTAC</sequence>
<organism evidence="9">
    <name type="scientific">Rodentolepis nana</name>
    <name type="common">Dwarf tapeworm</name>
    <name type="synonym">Hymenolepis nana</name>
    <dbReference type="NCBI Taxonomy" id="102285"/>
    <lineage>
        <taxon>Eukaryota</taxon>
        <taxon>Metazoa</taxon>
        <taxon>Spiralia</taxon>
        <taxon>Lophotrochozoa</taxon>
        <taxon>Platyhelminthes</taxon>
        <taxon>Cestoda</taxon>
        <taxon>Eucestoda</taxon>
        <taxon>Cyclophyllidea</taxon>
        <taxon>Hymenolepididae</taxon>
        <taxon>Rodentolepis</taxon>
    </lineage>
</organism>
<comment type="subcellular location">
    <subcellularLocation>
        <location evidence="1">Membrane</location>
        <topology evidence="1">Multi-pass membrane protein</topology>
    </subcellularLocation>
</comment>
<feature type="transmembrane region" description="Helical" evidence="6">
    <location>
        <begin position="74"/>
        <end position="97"/>
    </location>
</feature>
<evidence type="ECO:0000256" key="3">
    <source>
        <dbReference type="ARBA" id="ARBA00022989"/>
    </source>
</evidence>
<feature type="transmembrane region" description="Helical" evidence="6">
    <location>
        <begin position="40"/>
        <end position="62"/>
    </location>
</feature>
<reference evidence="7 8" key="2">
    <citation type="submission" date="2018-11" db="EMBL/GenBank/DDBJ databases">
        <authorList>
            <consortium name="Pathogen Informatics"/>
        </authorList>
    </citation>
    <scope>NUCLEOTIDE SEQUENCE [LARGE SCALE GENOMIC DNA]</scope>
</reference>
<name>A0A0R3SZX9_RODNA</name>
<dbReference type="InterPro" id="IPR051415">
    <property type="entry name" value="LAAT-1"/>
</dbReference>
<dbReference type="GO" id="GO:0098852">
    <property type="term" value="C:lytic vacuole membrane"/>
    <property type="evidence" value="ECO:0007669"/>
    <property type="project" value="UniProtKB-ARBA"/>
</dbReference>
<dbReference type="STRING" id="102285.A0A0R3SZX9"/>
<evidence type="ECO:0000256" key="2">
    <source>
        <dbReference type="ARBA" id="ARBA00022692"/>
    </source>
</evidence>
<evidence type="ECO:0000256" key="4">
    <source>
        <dbReference type="ARBA" id="ARBA00023136"/>
    </source>
</evidence>
<reference evidence="9" key="1">
    <citation type="submission" date="2016-04" db="UniProtKB">
        <authorList>
            <consortium name="WormBaseParasite"/>
        </authorList>
    </citation>
    <scope>IDENTIFICATION</scope>
</reference>
<dbReference type="Proteomes" id="UP000278807">
    <property type="component" value="Unassembled WGS sequence"/>
</dbReference>
<protein>
    <submittedName>
        <fullName evidence="9">PQ loop repeat protein</fullName>
    </submittedName>
</protein>
<feature type="transmembrane region" description="Helical" evidence="6">
    <location>
        <begin position="103"/>
        <end position="123"/>
    </location>
</feature>
<evidence type="ECO:0000313" key="8">
    <source>
        <dbReference type="Proteomes" id="UP000278807"/>
    </source>
</evidence>
<dbReference type="GO" id="GO:0015174">
    <property type="term" value="F:basic amino acid transmembrane transporter activity"/>
    <property type="evidence" value="ECO:0007669"/>
    <property type="project" value="TreeGrafter"/>
</dbReference>
<comment type="similarity">
    <text evidence="5">Belongs to the laat-1 family.</text>
</comment>
<dbReference type="FunFam" id="1.20.1280.290:FF:000009">
    <property type="entry name" value="PQ loop repeat family protein"/>
    <property type="match status" value="1"/>
</dbReference>
<evidence type="ECO:0000313" key="9">
    <source>
        <dbReference type="WBParaSite" id="HNAJ_0000007201-mRNA-1"/>
    </source>
</evidence>
<keyword evidence="8" id="KW-1185">Reference proteome</keyword>
<accession>A0A0R3SZX9</accession>
<evidence type="ECO:0000256" key="6">
    <source>
        <dbReference type="SAM" id="Phobius"/>
    </source>
</evidence>
<keyword evidence="2 6" id="KW-0812">Transmembrane</keyword>
<dbReference type="WBParaSite" id="HNAJ_0000007201-mRNA-1">
    <property type="protein sequence ID" value="HNAJ_0000007201-mRNA-1"/>
    <property type="gene ID" value="HNAJ_0000007201"/>
</dbReference>
<feature type="transmembrane region" description="Helical" evidence="6">
    <location>
        <begin position="159"/>
        <end position="179"/>
    </location>
</feature>
<dbReference type="SMART" id="SM00679">
    <property type="entry name" value="CTNS"/>
    <property type="match status" value="2"/>
</dbReference>
<dbReference type="OrthoDB" id="8048523at2759"/>
<gene>
    <name evidence="7" type="ORF">HNAJ_LOCUS73</name>
</gene>
<proteinExistence type="inferred from homology"/>
<feature type="transmembrane region" description="Helical" evidence="6">
    <location>
        <begin position="257"/>
        <end position="276"/>
    </location>
</feature>
<dbReference type="EMBL" id="UZAE01000016">
    <property type="protein sequence ID" value="VDN95932.1"/>
    <property type="molecule type" value="Genomic_DNA"/>
</dbReference>
<dbReference type="PANTHER" id="PTHR16201">
    <property type="entry name" value="SEVEN TRANSMEMBRANE PROTEIN 1-RELATED"/>
    <property type="match status" value="1"/>
</dbReference>
<keyword evidence="4 6" id="KW-0472">Membrane</keyword>
<dbReference type="AlphaFoldDB" id="A0A0R3SZX9"/>
<feature type="transmembrane region" description="Helical" evidence="6">
    <location>
        <begin position="282"/>
        <end position="304"/>
    </location>
</feature>
<keyword evidence="3 6" id="KW-1133">Transmembrane helix</keyword>
<feature type="transmembrane region" description="Helical" evidence="6">
    <location>
        <begin position="215"/>
        <end position="236"/>
    </location>
</feature>
<dbReference type="Pfam" id="PF04193">
    <property type="entry name" value="PQ-loop"/>
    <property type="match status" value="2"/>
</dbReference>
<evidence type="ECO:0000313" key="7">
    <source>
        <dbReference type="EMBL" id="VDN95932.1"/>
    </source>
</evidence>